<dbReference type="Pfam" id="PF20684">
    <property type="entry name" value="Fung_rhodopsin"/>
    <property type="match status" value="1"/>
</dbReference>
<protein>
    <recommendedName>
        <fullName evidence="8">Rhodopsin domain-containing protein</fullName>
    </recommendedName>
</protein>
<sequence length="369" mass="41144">MLESKDAVLVATSIVLAVSTIVSVSVELERQATTVGRLSASKWLLVAAAFFALVMTPIVCAAAAQGLGASISAAEFSRRQNLQKLIIAALPPYFLCNMFVKHAWLTFYYGLSQTRAQRWFIHMMQFLAAAFGISSIFVVLLQCVPLSAVWHRSLEPREEYADAECINLMAFFYFNSIFMIVNDIVMYLIPMVLLWKVEMIRDHRWSLYALFGICFLVIVASVLRFVAVYEVDHTPNLSENYALVFLWASVENHVGICTACAGALKTKWCTTYKKVRALSMDLKNKSWLASISTTTSSSVAHTSQSTEERRLYDRASSNASSLADVPADQGKGPYMRMELVEMHPGRRISLLDKHYARAPPMPPLSPGGL</sequence>
<dbReference type="AlphaFoldDB" id="A0A1C1CXS3"/>
<evidence type="ECO:0000313" key="10">
    <source>
        <dbReference type="Proteomes" id="UP000094526"/>
    </source>
</evidence>
<dbReference type="PANTHER" id="PTHR33048:SF131">
    <property type="entry name" value="INTEGRAL MEMBRANE PROTEIN"/>
    <property type="match status" value="1"/>
</dbReference>
<feature type="domain" description="Rhodopsin" evidence="8">
    <location>
        <begin position="36"/>
        <end position="265"/>
    </location>
</feature>
<keyword evidence="10" id="KW-1185">Reference proteome</keyword>
<dbReference type="OrthoDB" id="5273647at2759"/>
<evidence type="ECO:0000259" key="8">
    <source>
        <dbReference type="Pfam" id="PF20684"/>
    </source>
</evidence>
<dbReference type="eggNOG" id="ENOG502SRC9">
    <property type="taxonomic scope" value="Eukaryota"/>
</dbReference>
<comment type="subcellular location">
    <subcellularLocation>
        <location evidence="1">Membrane</location>
        <topology evidence="1">Multi-pass membrane protein</topology>
    </subcellularLocation>
</comment>
<evidence type="ECO:0000256" key="1">
    <source>
        <dbReference type="ARBA" id="ARBA00004141"/>
    </source>
</evidence>
<reference evidence="10" key="1">
    <citation type="submission" date="2015-07" db="EMBL/GenBank/DDBJ databases">
        <authorList>
            <person name="Teixeira M.M."/>
            <person name="Souza R.C."/>
            <person name="Almeida L.G."/>
            <person name="Vicente V.A."/>
            <person name="de Hoog S."/>
            <person name="Bocca A.L."/>
            <person name="de Almeida S.R."/>
            <person name="Vasconcelos A.T."/>
            <person name="Felipe M.S."/>
        </authorList>
    </citation>
    <scope>NUCLEOTIDE SEQUENCE [LARGE SCALE GENOMIC DNA]</scope>
    <source>
        <strain evidence="10">KSF</strain>
    </source>
</reference>
<evidence type="ECO:0000313" key="9">
    <source>
        <dbReference type="EMBL" id="OCT53282.1"/>
    </source>
</evidence>
<feature type="transmembrane region" description="Helical" evidence="7">
    <location>
        <begin position="44"/>
        <end position="65"/>
    </location>
</feature>
<dbReference type="GO" id="GO:0016020">
    <property type="term" value="C:membrane"/>
    <property type="evidence" value="ECO:0007669"/>
    <property type="project" value="UniProtKB-SubCell"/>
</dbReference>
<dbReference type="InterPro" id="IPR049326">
    <property type="entry name" value="Rhodopsin_dom_fungi"/>
</dbReference>
<comment type="similarity">
    <text evidence="5">Belongs to the SAT4 family.</text>
</comment>
<feature type="region of interest" description="Disordered" evidence="6">
    <location>
        <begin position="298"/>
        <end position="330"/>
    </location>
</feature>
<evidence type="ECO:0000256" key="6">
    <source>
        <dbReference type="SAM" id="MobiDB-lite"/>
    </source>
</evidence>
<evidence type="ECO:0000256" key="2">
    <source>
        <dbReference type="ARBA" id="ARBA00022692"/>
    </source>
</evidence>
<evidence type="ECO:0000256" key="7">
    <source>
        <dbReference type="SAM" id="Phobius"/>
    </source>
</evidence>
<feature type="transmembrane region" description="Helical" evidence="7">
    <location>
        <begin position="241"/>
        <end position="264"/>
    </location>
</feature>
<keyword evidence="3 7" id="KW-1133">Transmembrane helix</keyword>
<dbReference type="PANTHER" id="PTHR33048">
    <property type="entry name" value="PTH11-LIKE INTEGRAL MEMBRANE PROTEIN (AFU_ORTHOLOGUE AFUA_5G11245)"/>
    <property type="match status" value="1"/>
</dbReference>
<dbReference type="VEuPathDB" id="FungiDB:G647_00247"/>
<feature type="transmembrane region" description="Helical" evidence="7">
    <location>
        <begin position="170"/>
        <end position="195"/>
    </location>
</feature>
<comment type="caution">
    <text evidence="9">The sequence shown here is derived from an EMBL/GenBank/DDBJ whole genome shotgun (WGS) entry which is preliminary data.</text>
</comment>
<keyword evidence="4 7" id="KW-0472">Membrane</keyword>
<name>A0A1C1CXS3_9EURO</name>
<evidence type="ECO:0000256" key="3">
    <source>
        <dbReference type="ARBA" id="ARBA00022989"/>
    </source>
</evidence>
<keyword evidence="2 7" id="KW-0812">Transmembrane</keyword>
<feature type="transmembrane region" description="Helical" evidence="7">
    <location>
        <begin position="6"/>
        <end position="24"/>
    </location>
</feature>
<evidence type="ECO:0000256" key="5">
    <source>
        <dbReference type="ARBA" id="ARBA00038359"/>
    </source>
</evidence>
<dbReference type="Proteomes" id="UP000094526">
    <property type="component" value="Unassembled WGS sequence"/>
</dbReference>
<proteinExistence type="inferred from homology"/>
<gene>
    <name evidence="9" type="ORF">CLCR_10143</name>
</gene>
<organism evidence="9 10">
    <name type="scientific">Cladophialophora carrionii</name>
    <dbReference type="NCBI Taxonomy" id="86049"/>
    <lineage>
        <taxon>Eukaryota</taxon>
        <taxon>Fungi</taxon>
        <taxon>Dikarya</taxon>
        <taxon>Ascomycota</taxon>
        <taxon>Pezizomycotina</taxon>
        <taxon>Eurotiomycetes</taxon>
        <taxon>Chaetothyriomycetidae</taxon>
        <taxon>Chaetothyriales</taxon>
        <taxon>Herpotrichiellaceae</taxon>
        <taxon>Cladophialophora</taxon>
    </lineage>
</organism>
<feature type="transmembrane region" description="Helical" evidence="7">
    <location>
        <begin position="207"/>
        <end position="229"/>
    </location>
</feature>
<dbReference type="InterPro" id="IPR052337">
    <property type="entry name" value="SAT4-like"/>
</dbReference>
<feature type="transmembrane region" description="Helical" evidence="7">
    <location>
        <begin position="126"/>
        <end position="150"/>
    </location>
</feature>
<evidence type="ECO:0000256" key="4">
    <source>
        <dbReference type="ARBA" id="ARBA00023136"/>
    </source>
</evidence>
<accession>A0A1C1CXS3</accession>
<dbReference type="VEuPathDB" id="FungiDB:CLCR_10143"/>
<dbReference type="EMBL" id="LGRB01000008">
    <property type="protein sequence ID" value="OCT53282.1"/>
    <property type="molecule type" value="Genomic_DNA"/>
</dbReference>
<feature type="transmembrane region" description="Helical" evidence="7">
    <location>
        <begin position="85"/>
        <end position="105"/>
    </location>
</feature>